<name>A0A3T0E6W3_9PROT</name>
<dbReference type="InterPro" id="IPR039366">
    <property type="entry name" value="Pilotin"/>
</dbReference>
<organism evidence="1 2">
    <name type="scientific">Glycocaulis alkaliphilus</name>
    <dbReference type="NCBI Taxonomy" id="1434191"/>
    <lineage>
        <taxon>Bacteria</taxon>
        <taxon>Pseudomonadati</taxon>
        <taxon>Pseudomonadota</taxon>
        <taxon>Alphaproteobacteria</taxon>
        <taxon>Maricaulales</taxon>
        <taxon>Maricaulaceae</taxon>
        <taxon>Glycocaulis</taxon>
    </lineage>
</organism>
<reference evidence="1 2" key="1">
    <citation type="submission" date="2016-12" db="EMBL/GenBank/DDBJ databases">
        <title>The genome of dimorphic prosthecate Glycocaulis alkaliphilus 6b-8t, isolated from crude oil dictates its adaptability in petroleum environments.</title>
        <authorList>
            <person name="Wu X.-L."/>
            <person name="Geng S."/>
        </authorList>
    </citation>
    <scope>NUCLEOTIDE SEQUENCE [LARGE SCALE GENOMIC DNA]</scope>
    <source>
        <strain evidence="1 2">6B-8</strain>
    </source>
</reference>
<dbReference type="Pfam" id="PF09619">
    <property type="entry name" value="YscW"/>
    <property type="match status" value="1"/>
</dbReference>
<dbReference type="EMBL" id="CP018911">
    <property type="protein sequence ID" value="AZU03155.1"/>
    <property type="molecule type" value="Genomic_DNA"/>
</dbReference>
<sequence>MVRLSAAIITLGLLLAAACSPFDEDAPRTLTATLSVGEPVRLPDGTAVLVELFAVSGEGEAVAEASTVLDGADLPLEVSLTIDPARLEDGQAYALRAALAWDGELQWLSAPLAVNVGQRRIDAGEIRLDPFGASLVGDAGEAPAMEAEEAIFLCGDILAILNRDADGAALSVEDAEYRLGPAMTGEAEGVLRHESADGQSWFDDAGATARYAIDGEAGPDCVRLY</sequence>
<accession>A0A3T0E6W3</accession>
<proteinExistence type="predicted"/>
<dbReference type="AlphaFoldDB" id="A0A3T0E6W3"/>
<keyword evidence="2" id="KW-1185">Reference proteome</keyword>
<protein>
    <submittedName>
        <fullName evidence="1">Uncharacterized protein</fullName>
    </submittedName>
</protein>
<gene>
    <name evidence="1" type="ORF">X907_0609</name>
</gene>
<evidence type="ECO:0000313" key="2">
    <source>
        <dbReference type="Proteomes" id="UP000286954"/>
    </source>
</evidence>
<dbReference type="RefSeq" id="WP_170175438.1">
    <property type="nucleotide sequence ID" value="NZ_BMFB01000002.1"/>
</dbReference>
<dbReference type="Proteomes" id="UP000286954">
    <property type="component" value="Chromosome"/>
</dbReference>
<evidence type="ECO:0000313" key="1">
    <source>
        <dbReference type="EMBL" id="AZU03155.1"/>
    </source>
</evidence>
<dbReference type="KEGG" id="gak:X907_0609"/>
<dbReference type="PROSITE" id="PS51257">
    <property type="entry name" value="PROKAR_LIPOPROTEIN"/>
    <property type="match status" value="1"/>
</dbReference>